<dbReference type="InterPro" id="IPR050667">
    <property type="entry name" value="PPR-containing_protein"/>
</dbReference>
<dbReference type="Gene3D" id="1.25.40.10">
    <property type="entry name" value="Tetratricopeptide repeat domain"/>
    <property type="match status" value="2"/>
</dbReference>
<organism evidence="3 4">
    <name type="scientific">Plectosphaerella cucumerina</name>
    <dbReference type="NCBI Taxonomy" id="40658"/>
    <lineage>
        <taxon>Eukaryota</taxon>
        <taxon>Fungi</taxon>
        <taxon>Dikarya</taxon>
        <taxon>Ascomycota</taxon>
        <taxon>Pezizomycotina</taxon>
        <taxon>Sordariomycetes</taxon>
        <taxon>Hypocreomycetidae</taxon>
        <taxon>Glomerellales</taxon>
        <taxon>Plectosphaerellaceae</taxon>
        <taxon>Plectosphaerella</taxon>
    </lineage>
</organism>
<proteinExistence type="predicted"/>
<dbReference type="PANTHER" id="PTHR47939:SF5">
    <property type="entry name" value="PENTACOTRIPEPTIDE-REPEAT REGION OF PRORP DOMAIN-CONTAINING PROTEIN"/>
    <property type="match status" value="1"/>
</dbReference>
<evidence type="ECO:0000256" key="2">
    <source>
        <dbReference type="SAM" id="MobiDB-lite"/>
    </source>
</evidence>
<dbReference type="InterPro" id="IPR002885">
    <property type="entry name" value="PPR_rpt"/>
</dbReference>
<dbReference type="Proteomes" id="UP000813385">
    <property type="component" value="Unassembled WGS sequence"/>
</dbReference>
<feature type="repeat" description="PPR" evidence="1">
    <location>
        <begin position="628"/>
        <end position="663"/>
    </location>
</feature>
<feature type="compositionally biased region" description="Polar residues" evidence="2">
    <location>
        <begin position="57"/>
        <end position="73"/>
    </location>
</feature>
<accession>A0A8K0TKL2</accession>
<dbReference type="AlphaFoldDB" id="A0A8K0TKL2"/>
<feature type="region of interest" description="Disordered" evidence="2">
    <location>
        <begin position="49"/>
        <end position="73"/>
    </location>
</feature>
<name>A0A8K0TKL2_9PEZI</name>
<dbReference type="OrthoDB" id="185373at2759"/>
<dbReference type="PANTHER" id="PTHR47939">
    <property type="entry name" value="MEMBRANE-ASSOCIATED SALT-INDUCIBLE PROTEIN-LIKE"/>
    <property type="match status" value="1"/>
</dbReference>
<evidence type="ECO:0000256" key="1">
    <source>
        <dbReference type="PROSITE-ProRule" id="PRU00708"/>
    </source>
</evidence>
<reference evidence="3" key="1">
    <citation type="journal article" date="2021" name="Nat. Commun.">
        <title>Genetic determinants of endophytism in the Arabidopsis root mycobiome.</title>
        <authorList>
            <person name="Mesny F."/>
            <person name="Miyauchi S."/>
            <person name="Thiergart T."/>
            <person name="Pickel B."/>
            <person name="Atanasova L."/>
            <person name="Karlsson M."/>
            <person name="Huettel B."/>
            <person name="Barry K.W."/>
            <person name="Haridas S."/>
            <person name="Chen C."/>
            <person name="Bauer D."/>
            <person name="Andreopoulos W."/>
            <person name="Pangilinan J."/>
            <person name="LaButti K."/>
            <person name="Riley R."/>
            <person name="Lipzen A."/>
            <person name="Clum A."/>
            <person name="Drula E."/>
            <person name="Henrissat B."/>
            <person name="Kohler A."/>
            <person name="Grigoriev I.V."/>
            <person name="Martin F.M."/>
            <person name="Hacquard S."/>
        </authorList>
    </citation>
    <scope>NUCLEOTIDE SEQUENCE</scope>
    <source>
        <strain evidence="3">MPI-CAGE-AT-0016</strain>
    </source>
</reference>
<dbReference type="PROSITE" id="PS51375">
    <property type="entry name" value="PPR"/>
    <property type="match status" value="1"/>
</dbReference>
<evidence type="ECO:0008006" key="5">
    <source>
        <dbReference type="Google" id="ProtNLM"/>
    </source>
</evidence>
<evidence type="ECO:0000313" key="3">
    <source>
        <dbReference type="EMBL" id="KAH7368959.1"/>
    </source>
</evidence>
<keyword evidence="4" id="KW-1185">Reference proteome</keyword>
<dbReference type="InterPro" id="IPR011990">
    <property type="entry name" value="TPR-like_helical_dom_sf"/>
</dbReference>
<dbReference type="EMBL" id="JAGPXD010000002">
    <property type="protein sequence ID" value="KAH7368959.1"/>
    <property type="molecule type" value="Genomic_DNA"/>
</dbReference>
<protein>
    <recommendedName>
        <fullName evidence="5">Pentatricopeptide repeat-containing protein</fullName>
    </recommendedName>
</protein>
<gene>
    <name evidence="3" type="ORF">B0T11DRAFT_277922</name>
</gene>
<sequence>MSQRAVLRDIQSRQSFVCQSCLSALSKPTPAGFGIRQNSSQASRLKAAVSRPRRTLGTPSQLPIGNRTTPGNAPTDNQAAAALLQQLSDPKTEATFNFFNKDEKGVKKLDTKDAFADAFSGRGEIRDEFKTNFSKGMRDLLADVEKDGTLSSVGISDPDAMAKEIEAELGSMDDPEAFGEKLNAYINHLEEQLVAQGEVLDHYENMDPEAMEEDAEFVPKARKPQAIPQIPAEVWTINQRKRISKLNSVLERVFREMRRREETTAKTILSVWKAYNLARQTLAKSWSHIPNDVWDLLWKIFSIEGEANTNRFAYLSLLARDMSEAKVALNSEQQLITIEALFVEGFEAKAIENWKRCMTSMGDSGSSTFKDYWELGTRMFCQSGDLAQAERAVNKLLDQQADPHILMPFIRACASQASEQAQEKAWESYRRLRELLGADMGLEEYDEVIAFFLTTNQTERALFAFVDMMTSGTVDLYARGGLPSQIGNKFFFGKWLKRLIGAEDLDGAFAVFEFMRSKGIEAAPVQINGLIGAWHRAGGADDLQKADDLAWDMIRARIDFVQTRQRFAALRAPYQMVDTRAKREIKAAMPKATLETFSLLAENYRLRGQNELMNKLWDAFREAEISPDAFMMNQLIETYSQFGNIQEARALYGSLVHERGVRPDSHTYMALWKMLGANRLSAVADTNMPAELAGTRETFAEMVRHAEHIRGEALDGQLARKVLHTFRRLKDHPGLVVALRALKVVFNYTPPEVLALEMAVGSTNLAWNTASARQKLRITKRRVDAFVEQRQRGVGQPGVTLDDMTHQQRGDVMLEYLEHLFTPQSADAGRNIAQAAEEMGVYDVLFDTTGVLRPL</sequence>
<evidence type="ECO:0000313" key="4">
    <source>
        <dbReference type="Proteomes" id="UP000813385"/>
    </source>
</evidence>
<comment type="caution">
    <text evidence="3">The sequence shown here is derived from an EMBL/GenBank/DDBJ whole genome shotgun (WGS) entry which is preliminary data.</text>
</comment>